<feature type="coiled-coil region" evidence="13">
    <location>
        <begin position="63"/>
        <end position="104"/>
    </location>
</feature>
<dbReference type="InterPro" id="IPR000740">
    <property type="entry name" value="GrpE"/>
</dbReference>
<dbReference type="HAMAP" id="MF_01151">
    <property type="entry name" value="GrpE"/>
    <property type="match status" value="1"/>
</dbReference>
<gene>
    <name evidence="10 15" type="primary">grpE</name>
    <name evidence="15" type="ORF">GFC01_05220</name>
</gene>
<dbReference type="AlphaFoldDB" id="A0A6N7IP04"/>
<dbReference type="Gene3D" id="2.30.22.10">
    <property type="entry name" value="Head domain of nucleotide exchange factor GrpE"/>
    <property type="match status" value="1"/>
</dbReference>
<evidence type="ECO:0000256" key="12">
    <source>
        <dbReference type="RuleBase" id="RU004478"/>
    </source>
</evidence>
<feature type="compositionally biased region" description="Basic and acidic residues" evidence="14">
    <location>
        <begin position="1"/>
        <end position="13"/>
    </location>
</feature>
<evidence type="ECO:0000256" key="8">
    <source>
        <dbReference type="ARBA" id="ARBA00072274"/>
    </source>
</evidence>
<keyword evidence="16" id="KW-1185">Reference proteome</keyword>
<evidence type="ECO:0000256" key="10">
    <source>
        <dbReference type="HAMAP-Rule" id="MF_01151"/>
    </source>
</evidence>
<comment type="subcellular location">
    <subcellularLocation>
        <location evidence="1 10">Cytoplasm</location>
    </subcellularLocation>
</comment>
<keyword evidence="4 10" id="KW-0963">Cytoplasm</keyword>
<evidence type="ECO:0000256" key="4">
    <source>
        <dbReference type="ARBA" id="ARBA00022490"/>
    </source>
</evidence>
<evidence type="ECO:0000256" key="9">
    <source>
        <dbReference type="ARBA" id="ARBA00076414"/>
    </source>
</evidence>
<evidence type="ECO:0000256" key="7">
    <source>
        <dbReference type="ARBA" id="ARBA00053401"/>
    </source>
</evidence>
<evidence type="ECO:0000256" key="2">
    <source>
        <dbReference type="ARBA" id="ARBA00009054"/>
    </source>
</evidence>
<protein>
    <recommendedName>
        <fullName evidence="8 10">Protein GrpE</fullName>
    </recommendedName>
    <alternativeName>
        <fullName evidence="9 10">HSP-70 cofactor</fullName>
    </alternativeName>
</protein>
<dbReference type="PANTHER" id="PTHR21237:SF23">
    <property type="entry name" value="GRPE PROTEIN HOMOLOG, MITOCHONDRIAL"/>
    <property type="match status" value="1"/>
</dbReference>
<evidence type="ECO:0000256" key="6">
    <source>
        <dbReference type="ARBA" id="ARBA00023186"/>
    </source>
</evidence>
<evidence type="ECO:0000313" key="15">
    <source>
        <dbReference type="EMBL" id="MQL51670.1"/>
    </source>
</evidence>
<dbReference type="EMBL" id="WHYR01000010">
    <property type="protein sequence ID" value="MQL51670.1"/>
    <property type="molecule type" value="Genomic_DNA"/>
</dbReference>
<evidence type="ECO:0000256" key="14">
    <source>
        <dbReference type="SAM" id="MobiDB-lite"/>
    </source>
</evidence>
<comment type="subunit">
    <text evidence="3 10">Homodimer.</text>
</comment>
<keyword evidence="13" id="KW-0175">Coiled coil</keyword>
<name>A0A6N7IP04_9FIRM</name>
<evidence type="ECO:0000313" key="16">
    <source>
        <dbReference type="Proteomes" id="UP000441717"/>
    </source>
</evidence>
<feature type="region of interest" description="Disordered" evidence="14">
    <location>
        <begin position="212"/>
        <end position="234"/>
    </location>
</feature>
<dbReference type="CDD" id="cd00446">
    <property type="entry name" value="GrpE"/>
    <property type="match status" value="1"/>
</dbReference>
<comment type="similarity">
    <text evidence="2 10 12">Belongs to the GrpE family.</text>
</comment>
<evidence type="ECO:0000256" key="3">
    <source>
        <dbReference type="ARBA" id="ARBA00011738"/>
    </source>
</evidence>
<dbReference type="FunFam" id="2.30.22.10:FF:000001">
    <property type="entry name" value="Protein GrpE"/>
    <property type="match status" value="1"/>
</dbReference>
<dbReference type="Pfam" id="PF01025">
    <property type="entry name" value="GrpE"/>
    <property type="match status" value="1"/>
</dbReference>
<dbReference type="Gene3D" id="3.90.20.20">
    <property type="match status" value="1"/>
</dbReference>
<organism evidence="15 16">
    <name type="scientific">Desulfofundulus thermobenzoicus</name>
    <dbReference type="NCBI Taxonomy" id="29376"/>
    <lineage>
        <taxon>Bacteria</taxon>
        <taxon>Bacillati</taxon>
        <taxon>Bacillota</taxon>
        <taxon>Clostridia</taxon>
        <taxon>Eubacteriales</taxon>
        <taxon>Peptococcaceae</taxon>
        <taxon>Desulfofundulus</taxon>
    </lineage>
</organism>
<dbReference type="GO" id="GO:0006457">
    <property type="term" value="P:protein folding"/>
    <property type="evidence" value="ECO:0007669"/>
    <property type="project" value="InterPro"/>
</dbReference>
<dbReference type="Proteomes" id="UP000441717">
    <property type="component" value="Unassembled WGS sequence"/>
</dbReference>
<dbReference type="GO" id="GO:0051087">
    <property type="term" value="F:protein-folding chaperone binding"/>
    <property type="evidence" value="ECO:0007669"/>
    <property type="project" value="InterPro"/>
</dbReference>
<dbReference type="PANTHER" id="PTHR21237">
    <property type="entry name" value="GRPE PROTEIN"/>
    <property type="match status" value="1"/>
</dbReference>
<accession>A0A6N7IP04</accession>
<comment type="function">
    <text evidence="7 10 11">Participates actively in the response to hyperosmotic and heat shock by preventing the aggregation of stress-denatured proteins, in association with DnaK and GrpE. It is the nucleotide exchange factor for DnaK and may function as a thermosensor. Unfolded proteins bind initially to DnaJ; upon interaction with the DnaJ-bound protein, DnaK hydrolyzes its bound ATP, resulting in the formation of a stable complex. GrpE releases ADP from DnaK; ATP binding to DnaK triggers the release of the substrate protein, thus completing the reaction cycle. Several rounds of ATP-dependent interactions between DnaJ, DnaK and GrpE are required for fully efficient folding.</text>
</comment>
<feature type="region of interest" description="Disordered" evidence="14">
    <location>
        <begin position="1"/>
        <end position="63"/>
    </location>
</feature>
<evidence type="ECO:0000256" key="11">
    <source>
        <dbReference type="RuleBase" id="RU000639"/>
    </source>
</evidence>
<dbReference type="SUPFAM" id="SSF58014">
    <property type="entry name" value="Coiled-coil domain of nucleotide exchange factor GrpE"/>
    <property type="match status" value="1"/>
</dbReference>
<comment type="caution">
    <text evidence="15">The sequence shown here is derived from an EMBL/GenBank/DDBJ whole genome shotgun (WGS) entry which is preliminary data.</text>
</comment>
<dbReference type="InterPro" id="IPR009012">
    <property type="entry name" value="GrpE_head"/>
</dbReference>
<dbReference type="PRINTS" id="PR00773">
    <property type="entry name" value="GRPEPROTEIN"/>
</dbReference>
<dbReference type="OrthoDB" id="9812586at2"/>
<evidence type="ECO:0000256" key="1">
    <source>
        <dbReference type="ARBA" id="ARBA00004496"/>
    </source>
</evidence>
<dbReference type="GO" id="GO:0005737">
    <property type="term" value="C:cytoplasm"/>
    <property type="evidence" value="ECO:0007669"/>
    <property type="project" value="UniProtKB-SubCell"/>
</dbReference>
<dbReference type="SUPFAM" id="SSF51064">
    <property type="entry name" value="Head domain of nucleotide exchange factor GrpE"/>
    <property type="match status" value="1"/>
</dbReference>
<sequence>MNGEEREGDRSLAEEENTGPACVPQGEAAGFTERADGGETPGEGSAADKEATPEEEAAGTVDVAGLERRLAEATARAQDYFQRLARMQADFENYRRRVNREREDWARYAAQSLVAELLPVLDNLERALAAKGEDPAGVIAGVEMIHRHLQEVLSREGLTPVPTVGEPFDPAKHEAVMQVETGDYPDNTVVEELRRGYYYKDRLLRPAMVKVARGGPQRETQGEHDKTGQNGSNC</sequence>
<proteinExistence type="inferred from homology"/>
<dbReference type="GO" id="GO:0051082">
    <property type="term" value="F:unfolded protein binding"/>
    <property type="evidence" value="ECO:0007669"/>
    <property type="project" value="TreeGrafter"/>
</dbReference>
<dbReference type="NCBIfam" id="NF010738">
    <property type="entry name" value="PRK14140.1"/>
    <property type="match status" value="1"/>
</dbReference>
<dbReference type="GO" id="GO:0042803">
    <property type="term" value="F:protein homodimerization activity"/>
    <property type="evidence" value="ECO:0007669"/>
    <property type="project" value="InterPro"/>
</dbReference>
<dbReference type="PROSITE" id="PS01071">
    <property type="entry name" value="GRPE"/>
    <property type="match status" value="1"/>
</dbReference>
<keyword evidence="6 10" id="KW-0143">Chaperone</keyword>
<keyword evidence="5 10" id="KW-0346">Stress response</keyword>
<reference evidence="15 16" key="1">
    <citation type="submission" date="2019-10" db="EMBL/GenBank/DDBJ databases">
        <title>Comparative genomics of sulfur disproportionating microorganisms.</title>
        <authorList>
            <person name="Ward L.M."/>
            <person name="Bertran E."/>
            <person name="Johnston D."/>
        </authorList>
    </citation>
    <scope>NUCLEOTIDE SEQUENCE [LARGE SCALE GENOMIC DNA]</scope>
    <source>
        <strain evidence="15 16">DSM 14055</strain>
    </source>
</reference>
<dbReference type="GO" id="GO:0000774">
    <property type="term" value="F:adenyl-nucleotide exchange factor activity"/>
    <property type="evidence" value="ECO:0007669"/>
    <property type="project" value="InterPro"/>
</dbReference>
<evidence type="ECO:0000256" key="13">
    <source>
        <dbReference type="SAM" id="Coils"/>
    </source>
</evidence>
<evidence type="ECO:0000256" key="5">
    <source>
        <dbReference type="ARBA" id="ARBA00023016"/>
    </source>
</evidence>
<dbReference type="InterPro" id="IPR013805">
    <property type="entry name" value="GrpE_CC"/>
</dbReference>